<feature type="transmembrane region" description="Helical" evidence="2">
    <location>
        <begin position="32"/>
        <end position="53"/>
    </location>
</feature>
<reference evidence="4" key="1">
    <citation type="submission" date="2016-06" db="EMBL/GenBank/DDBJ databases">
        <authorList>
            <person name="Varghese N."/>
            <person name="Submissions Spin"/>
        </authorList>
    </citation>
    <scope>NUCLEOTIDE SEQUENCE [LARGE SCALE GENOMIC DNA]</scope>
    <source>
        <strain evidence="4">DSM 45246</strain>
    </source>
</reference>
<sequence length="144" mass="15509">MSETHATVAPGAPVFPPGRYGRRREPGRRRPILPVLVAVVLLALLGLVAARLYNQYGDPDYRAEVITYTGITDSSVTVDFRVTVPEGGSATCLLRARSHDGADVGHLEATVTAPPGERHVRSRQEVPTSARPFIGEVLRCRPAG</sequence>
<dbReference type="AlphaFoldDB" id="A0A1C4V8E5"/>
<dbReference type="Proteomes" id="UP000199629">
    <property type="component" value="Unassembled WGS sequence"/>
</dbReference>
<keyword evidence="4" id="KW-1185">Reference proteome</keyword>
<protein>
    <recommendedName>
        <fullName evidence="5">DUF4307 domain-containing protein</fullName>
    </recommendedName>
</protein>
<dbReference type="Pfam" id="PF14155">
    <property type="entry name" value="DUF4307"/>
    <property type="match status" value="1"/>
</dbReference>
<name>A0A1C4V8E5_9ACTN</name>
<dbReference type="EMBL" id="FMCS01000002">
    <property type="protein sequence ID" value="SCE80257.1"/>
    <property type="molecule type" value="Genomic_DNA"/>
</dbReference>
<feature type="region of interest" description="Disordered" evidence="1">
    <location>
        <begin position="1"/>
        <end position="26"/>
    </location>
</feature>
<keyword evidence="2" id="KW-0472">Membrane</keyword>
<dbReference type="RefSeq" id="WP_091260181.1">
    <property type="nucleotide sequence ID" value="NZ_FMCS01000002.1"/>
</dbReference>
<organism evidence="3 4">
    <name type="scientific">Micromonospora chaiyaphumensis</name>
    <dbReference type="NCBI Taxonomy" id="307119"/>
    <lineage>
        <taxon>Bacteria</taxon>
        <taxon>Bacillati</taxon>
        <taxon>Actinomycetota</taxon>
        <taxon>Actinomycetes</taxon>
        <taxon>Micromonosporales</taxon>
        <taxon>Micromonosporaceae</taxon>
        <taxon>Micromonospora</taxon>
    </lineage>
</organism>
<keyword evidence="2" id="KW-0812">Transmembrane</keyword>
<evidence type="ECO:0000313" key="4">
    <source>
        <dbReference type="Proteomes" id="UP000199629"/>
    </source>
</evidence>
<evidence type="ECO:0008006" key="5">
    <source>
        <dbReference type="Google" id="ProtNLM"/>
    </source>
</evidence>
<keyword evidence="2" id="KW-1133">Transmembrane helix</keyword>
<evidence type="ECO:0000256" key="1">
    <source>
        <dbReference type="SAM" id="MobiDB-lite"/>
    </source>
</evidence>
<evidence type="ECO:0000313" key="3">
    <source>
        <dbReference type="EMBL" id="SCE80257.1"/>
    </source>
</evidence>
<evidence type="ECO:0000256" key="2">
    <source>
        <dbReference type="SAM" id="Phobius"/>
    </source>
</evidence>
<accession>A0A1C4V8E5</accession>
<gene>
    <name evidence="3" type="ORF">GA0070214_102128</name>
</gene>
<proteinExistence type="predicted"/>
<dbReference type="InterPro" id="IPR025443">
    <property type="entry name" value="DUF4307"/>
</dbReference>